<feature type="binding site" evidence="8">
    <location>
        <position position="177"/>
    </location>
    <ligand>
        <name>glyoxylate</name>
        <dbReference type="ChEBI" id="CHEBI:36655"/>
    </ligand>
</feature>
<feature type="binding site" evidence="8">
    <location>
        <begin position="308"/>
        <end position="312"/>
    </location>
    <ligand>
        <name>FMN</name>
        <dbReference type="ChEBI" id="CHEBI:58210"/>
    </ligand>
</feature>
<dbReference type="InterPro" id="IPR037396">
    <property type="entry name" value="FMN_HAD"/>
</dbReference>
<feature type="binding site" evidence="8">
    <location>
        <position position="168"/>
    </location>
    <ligand>
        <name>FMN</name>
        <dbReference type="ChEBI" id="CHEBI:58210"/>
    </ligand>
</feature>
<feature type="active site" description="Proton acceptor" evidence="7">
    <location>
        <position position="276"/>
    </location>
</feature>
<protein>
    <recommendedName>
        <fullName evidence="2">(S)-2-hydroxy-acid oxidase</fullName>
        <ecNumber evidence="2">1.1.3.15</ecNumber>
    </recommendedName>
</protein>
<feature type="binding site" evidence="8">
    <location>
        <position position="279"/>
    </location>
    <ligand>
        <name>glyoxylate</name>
        <dbReference type="ChEBI" id="CHEBI:36655"/>
    </ligand>
</feature>
<dbReference type="PANTHER" id="PTHR10578">
    <property type="entry name" value="S -2-HYDROXY-ACID OXIDASE-RELATED"/>
    <property type="match status" value="1"/>
</dbReference>
<feature type="binding site" evidence="8">
    <location>
        <position position="252"/>
    </location>
    <ligand>
        <name>FMN</name>
        <dbReference type="ChEBI" id="CHEBI:58210"/>
    </ligand>
</feature>
<keyword evidence="11" id="KW-1185">Reference proteome</keyword>
<comment type="cofactor">
    <cofactor evidence="1">
        <name>FMN</name>
        <dbReference type="ChEBI" id="CHEBI:58210"/>
    </cofactor>
</comment>
<sequence>MVTFRISKMTSQFRAVSLDDYEVEARKYLPADGLAFYTSGSDGEETLRDNTKAARRYRLRPRVLINVSTVDTSSTILGHPVNFPVCVSPSAWHKFAHTEAEMASAKGASEAGVAMTLSSVSTTSKEHLTSSYPNGLFFMQAYVLRSEKLQQVMLRDLKENGFKAVVLTVDCQVLSNRRKQFSSSLTEKVVSKEMRSFRLINYLVTDEMREAEAQGGGFWIQTLFHQAHGAAPTSLEYIQFVKAVSNLPVIVKGILSGKAARLAVENGADAVWISNHGGRQLNFTPSTLDVLSEVADAVKGSSAEVYIDSGFRTGTDVFKALAMGAKAVFIGRPVLWGLAVAGSNGVRDVLEILRDELKLCMTLCGCPNIAAISKSHVISESSYLATKL</sequence>
<dbReference type="GO" id="GO:0003973">
    <property type="term" value="F:(S)-2-hydroxy-acid oxidase activity"/>
    <property type="evidence" value="ECO:0007669"/>
    <property type="project" value="UniProtKB-EC"/>
</dbReference>
<dbReference type="InterPro" id="IPR013785">
    <property type="entry name" value="Aldolase_TIM"/>
</dbReference>
<evidence type="ECO:0000256" key="8">
    <source>
        <dbReference type="PIRSR" id="PIRSR000138-2"/>
    </source>
</evidence>
<comment type="catalytic activity">
    <reaction evidence="6">
        <text>2-hydroxyoctanoate + O2 = 2-oxooctanoate + H2O2</text>
        <dbReference type="Rhea" id="RHEA:67940"/>
        <dbReference type="ChEBI" id="CHEBI:15379"/>
        <dbReference type="ChEBI" id="CHEBI:16240"/>
        <dbReference type="ChEBI" id="CHEBI:133514"/>
        <dbReference type="ChEBI" id="CHEBI:176689"/>
    </reaction>
    <physiologicalReaction direction="left-to-right" evidence="6">
        <dbReference type="Rhea" id="RHEA:67941"/>
    </physiologicalReaction>
</comment>
<gene>
    <name evidence="10" type="ORF">HOLleu_12566</name>
</gene>
<dbReference type="PROSITE" id="PS00557">
    <property type="entry name" value="FMN_HYDROXY_ACID_DH_1"/>
    <property type="match status" value="1"/>
</dbReference>
<dbReference type="EC" id="1.1.3.15" evidence="2"/>
<dbReference type="InterPro" id="IPR012133">
    <property type="entry name" value="Alpha-hydoxy_acid_DH_FMN"/>
</dbReference>
<reference evidence="10" key="1">
    <citation type="submission" date="2021-10" db="EMBL/GenBank/DDBJ databases">
        <title>Tropical sea cucumber genome reveals ecological adaptation and Cuvierian tubules defense mechanism.</title>
        <authorList>
            <person name="Chen T."/>
        </authorList>
    </citation>
    <scope>NUCLEOTIDE SEQUENCE</scope>
    <source>
        <strain evidence="10">Nanhai2018</strain>
        <tissue evidence="10">Muscle</tissue>
    </source>
</reference>
<comment type="caution">
    <text evidence="10">The sequence shown here is derived from an EMBL/GenBank/DDBJ whole genome shotgun (WGS) entry which is preliminary data.</text>
</comment>
<feature type="domain" description="FMN hydroxy acid dehydrogenase" evidence="9">
    <location>
        <begin position="10"/>
        <end position="382"/>
    </location>
</feature>
<dbReference type="FunFam" id="3.20.20.70:FF:000056">
    <property type="entry name" value="hydroxyacid oxidase 2"/>
    <property type="match status" value="1"/>
</dbReference>
<dbReference type="GO" id="GO:0010181">
    <property type="term" value="F:FMN binding"/>
    <property type="evidence" value="ECO:0007669"/>
    <property type="project" value="InterPro"/>
</dbReference>
<evidence type="ECO:0000256" key="2">
    <source>
        <dbReference type="ARBA" id="ARBA00013087"/>
    </source>
</evidence>
<dbReference type="CDD" id="cd02809">
    <property type="entry name" value="alpha_hydroxyacid_oxid_FMN"/>
    <property type="match status" value="1"/>
</dbReference>
<name>A0A9Q1CB46_HOLLE</name>
<feature type="binding site" evidence="8">
    <location>
        <position position="276"/>
    </location>
    <ligand>
        <name>glyoxylate</name>
        <dbReference type="ChEBI" id="CHEBI:36655"/>
    </ligand>
</feature>
<feature type="binding site" evidence="8">
    <location>
        <position position="274"/>
    </location>
    <ligand>
        <name>FMN</name>
        <dbReference type="ChEBI" id="CHEBI:58210"/>
    </ligand>
</feature>
<evidence type="ECO:0000256" key="7">
    <source>
        <dbReference type="PIRSR" id="PIRSR000138-1"/>
    </source>
</evidence>
<dbReference type="SUPFAM" id="SSF51395">
    <property type="entry name" value="FMN-linked oxidoreductases"/>
    <property type="match status" value="1"/>
</dbReference>
<feature type="binding site" evidence="8">
    <location>
        <position position="140"/>
    </location>
    <ligand>
        <name>FMN</name>
        <dbReference type="ChEBI" id="CHEBI:58210"/>
    </ligand>
</feature>
<dbReference type="PANTHER" id="PTHR10578:SF149">
    <property type="entry name" value="2-HYDROXYACID OXIDASE 2"/>
    <property type="match status" value="1"/>
</dbReference>
<evidence type="ECO:0000256" key="1">
    <source>
        <dbReference type="ARBA" id="ARBA00001917"/>
    </source>
</evidence>
<organism evidence="10 11">
    <name type="scientific">Holothuria leucospilota</name>
    <name type="common">Black long sea cucumber</name>
    <name type="synonym">Mertensiothuria leucospilota</name>
    <dbReference type="NCBI Taxonomy" id="206669"/>
    <lineage>
        <taxon>Eukaryota</taxon>
        <taxon>Metazoa</taxon>
        <taxon>Echinodermata</taxon>
        <taxon>Eleutherozoa</taxon>
        <taxon>Echinozoa</taxon>
        <taxon>Holothuroidea</taxon>
        <taxon>Aspidochirotacea</taxon>
        <taxon>Aspidochirotida</taxon>
        <taxon>Holothuriidae</taxon>
        <taxon>Holothuria</taxon>
    </lineage>
</organism>
<keyword evidence="8" id="KW-0288">FMN</keyword>
<dbReference type="Pfam" id="PF01070">
    <property type="entry name" value="FMN_dh"/>
    <property type="match status" value="1"/>
</dbReference>
<comment type="catalytic activity">
    <reaction evidence="5">
        <text>a (2S)-2-hydroxycarboxylate + O2 = a 2-oxocarboxylate + H2O2</text>
        <dbReference type="Rhea" id="RHEA:16789"/>
        <dbReference type="ChEBI" id="CHEBI:15379"/>
        <dbReference type="ChEBI" id="CHEBI:16240"/>
        <dbReference type="ChEBI" id="CHEBI:35179"/>
        <dbReference type="ChEBI" id="CHEBI:58123"/>
        <dbReference type="EC" id="1.1.3.15"/>
    </reaction>
    <physiologicalReaction direction="left-to-right" evidence="5">
        <dbReference type="Rhea" id="RHEA:16790"/>
    </physiologicalReaction>
</comment>
<comment type="similarity">
    <text evidence="4">Belongs to the FMN-dependent alpha-hydroxy acid dehydrogenase family.</text>
</comment>
<proteinExistence type="inferred from homology"/>
<feature type="binding site" evidence="8">
    <location>
        <begin position="331"/>
        <end position="332"/>
    </location>
    <ligand>
        <name>FMN</name>
        <dbReference type="ChEBI" id="CHEBI:58210"/>
    </ligand>
</feature>
<evidence type="ECO:0000256" key="5">
    <source>
        <dbReference type="ARBA" id="ARBA00029325"/>
    </source>
</evidence>
<keyword evidence="8" id="KW-0285">Flavoprotein</keyword>
<evidence type="ECO:0000256" key="6">
    <source>
        <dbReference type="ARBA" id="ARBA00029327"/>
    </source>
</evidence>
<dbReference type="Proteomes" id="UP001152320">
    <property type="component" value="Chromosome 5"/>
</dbReference>
<feature type="binding site" evidence="8">
    <location>
        <begin position="89"/>
        <end position="91"/>
    </location>
    <ligand>
        <name>FMN</name>
        <dbReference type="ChEBI" id="CHEBI:58210"/>
    </ligand>
</feature>
<dbReference type="PIRSF" id="PIRSF000138">
    <property type="entry name" value="Al-hdrx_acd_dh"/>
    <property type="match status" value="1"/>
</dbReference>
<dbReference type="GO" id="GO:0005777">
    <property type="term" value="C:peroxisome"/>
    <property type="evidence" value="ECO:0007669"/>
    <property type="project" value="UniProtKB-ARBA"/>
</dbReference>
<keyword evidence="3" id="KW-0560">Oxidoreductase</keyword>
<feature type="binding site" evidence="8">
    <location>
        <position position="142"/>
    </location>
    <ligand>
        <name>glyoxylate</name>
        <dbReference type="ChEBI" id="CHEBI:36655"/>
    </ligand>
</feature>
<feature type="binding site" evidence="8">
    <location>
        <position position="118"/>
    </location>
    <ligand>
        <name>FMN</name>
        <dbReference type="ChEBI" id="CHEBI:58210"/>
    </ligand>
</feature>
<dbReference type="Gene3D" id="3.20.20.70">
    <property type="entry name" value="Aldolase class I"/>
    <property type="match status" value="1"/>
</dbReference>
<dbReference type="InterPro" id="IPR000262">
    <property type="entry name" value="FMN-dep_DH"/>
</dbReference>
<evidence type="ECO:0000256" key="3">
    <source>
        <dbReference type="ARBA" id="ARBA00023002"/>
    </source>
</evidence>
<dbReference type="OrthoDB" id="1925334at2759"/>
<dbReference type="InterPro" id="IPR008259">
    <property type="entry name" value="FMN_hydac_DH_AS"/>
</dbReference>
<evidence type="ECO:0000313" key="10">
    <source>
        <dbReference type="EMBL" id="KAJ8041677.1"/>
    </source>
</evidence>
<dbReference type="PROSITE" id="PS51349">
    <property type="entry name" value="FMN_HYDROXY_ACID_DH_2"/>
    <property type="match status" value="1"/>
</dbReference>
<dbReference type="SMART" id="SM01240">
    <property type="entry name" value="IMPDH"/>
    <property type="match status" value="1"/>
</dbReference>
<dbReference type="EMBL" id="JAIZAY010000005">
    <property type="protein sequence ID" value="KAJ8041677.1"/>
    <property type="molecule type" value="Genomic_DNA"/>
</dbReference>
<dbReference type="AlphaFoldDB" id="A0A9Q1CB46"/>
<evidence type="ECO:0000256" key="4">
    <source>
        <dbReference type="ARBA" id="ARBA00024042"/>
    </source>
</evidence>
<evidence type="ECO:0000259" key="9">
    <source>
        <dbReference type="PROSITE" id="PS51349"/>
    </source>
</evidence>
<evidence type="ECO:0000313" key="11">
    <source>
        <dbReference type="Proteomes" id="UP001152320"/>
    </source>
</evidence>
<accession>A0A9Q1CB46</accession>